<protein>
    <submittedName>
        <fullName evidence="3">Uncharacterized protein</fullName>
    </submittedName>
</protein>
<evidence type="ECO:0000256" key="1">
    <source>
        <dbReference type="SAM" id="MobiDB-lite"/>
    </source>
</evidence>
<keyword evidence="4" id="KW-1185">Reference proteome</keyword>
<feature type="compositionally biased region" description="Acidic residues" evidence="1">
    <location>
        <begin position="163"/>
        <end position="172"/>
    </location>
</feature>
<evidence type="ECO:0000313" key="4">
    <source>
        <dbReference type="Proteomes" id="UP000245884"/>
    </source>
</evidence>
<accession>A0A316UU05</accession>
<evidence type="ECO:0000313" key="3">
    <source>
        <dbReference type="EMBL" id="PWN28769.1"/>
    </source>
</evidence>
<reference evidence="3 4" key="1">
    <citation type="journal article" date="2018" name="Mol. Biol. Evol.">
        <title>Broad Genomic Sampling Reveals a Smut Pathogenic Ancestry of the Fungal Clade Ustilaginomycotina.</title>
        <authorList>
            <person name="Kijpornyongpan T."/>
            <person name="Mondo S.J."/>
            <person name="Barry K."/>
            <person name="Sandor L."/>
            <person name="Lee J."/>
            <person name="Lipzen A."/>
            <person name="Pangilinan J."/>
            <person name="LaButti K."/>
            <person name="Hainaut M."/>
            <person name="Henrissat B."/>
            <person name="Grigoriev I.V."/>
            <person name="Spatafora J.W."/>
            <person name="Aime M.C."/>
        </authorList>
    </citation>
    <scope>NUCLEOTIDE SEQUENCE [LARGE SCALE GENOMIC DNA]</scope>
    <source>
        <strain evidence="3 4">MCA 5214</strain>
    </source>
</reference>
<feature type="region of interest" description="Disordered" evidence="1">
    <location>
        <begin position="147"/>
        <end position="183"/>
    </location>
</feature>
<name>A0A316UU05_9BASI</name>
<keyword evidence="2" id="KW-0812">Transmembrane</keyword>
<keyword evidence="2" id="KW-1133">Transmembrane helix</keyword>
<dbReference type="GeneID" id="37029936"/>
<sequence length="208" mass="22334">MVPFTRFAWSIAPQLGQPHIARRSITHAVQLTLVLLVSMGIAHLLTTASMAAVIPTSAMNATTAFEGLDARGNAANCPIIAGGITSCGRHVNHTTRSDYPGDQQPHSHKTSWVDAIQASEGSLRMKVLLHPYSKACSASMRNESIELQHLPRVNAEPRPNSGSEEDHDDAGEGEGKGLAQLDASLHLAGKGRVLIETFDSQLDREKSK</sequence>
<dbReference type="EMBL" id="KZ819664">
    <property type="protein sequence ID" value="PWN28769.1"/>
    <property type="molecule type" value="Genomic_DNA"/>
</dbReference>
<proteinExistence type="predicted"/>
<dbReference type="RefSeq" id="XP_025363381.1">
    <property type="nucleotide sequence ID" value="XM_025508113.1"/>
</dbReference>
<keyword evidence="2" id="KW-0472">Membrane</keyword>
<organism evidence="3 4">
    <name type="scientific">Jaminaea rosea</name>
    <dbReference type="NCBI Taxonomy" id="1569628"/>
    <lineage>
        <taxon>Eukaryota</taxon>
        <taxon>Fungi</taxon>
        <taxon>Dikarya</taxon>
        <taxon>Basidiomycota</taxon>
        <taxon>Ustilaginomycotina</taxon>
        <taxon>Exobasidiomycetes</taxon>
        <taxon>Microstromatales</taxon>
        <taxon>Microstromatales incertae sedis</taxon>
        <taxon>Jaminaea</taxon>
    </lineage>
</organism>
<dbReference type="AlphaFoldDB" id="A0A316UU05"/>
<dbReference type="Proteomes" id="UP000245884">
    <property type="component" value="Unassembled WGS sequence"/>
</dbReference>
<feature type="transmembrane region" description="Helical" evidence="2">
    <location>
        <begin position="31"/>
        <end position="54"/>
    </location>
</feature>
<gene>
    <name evidence="3" type="ORF">BDZ90DRAFT_258850</name>
</gene>
<evidence type="ECO:0000256" key="2">
    <source>
        <dbReference type="SAM" id="Phobius"/>
    </source>
</evidence>